<gene>
    <name evidence="1" type="ORF">RCL2_000101200</name>
</gene>
<accession>A0A8H3QBU2</accession>
<comment type="caution">
    <text evidence="1">The sequence shown here is derived from an EMBL/GenBank/DDBJ whole genome shotgun (WGS) entry which is preliminary data.</text>
</comment>
<protein>
    <submittedName>
        <fullName evidence="1">Uncharacterized protein</fullName>
    </submittedName>
</protein>
<sequence length="184" mass="21494">MSRDLCCASQSQFRRRPPPIFLVYSILSKLLSGRKRLHFLCLVMYFVVKKKENYDRNIENIDKSNRSQMTMIVAEIIFLGDELRIDKKYLGIQVSIECKITNITRSLRSSTLSIALIDNEKTEFSNWKTLEKWLLTKYKERTNIDINIDQIKFKDSASNIKLVRDGEILGSIHSLVKTNNENIE</sequence>
<proteinExistence type="predicted"/>
<dbReference type="EMBL" id="BLAL01000006">
    <property type="protein sequence ID" value="GES73476.1"/>
    <property type="molecule type" value="Genomic_DNA"/>
</dbReference>
<dbReference type="AlphaFoldDB" id="A0A8H3QBU2"/>
<reference evidence="1" key="1">
    <citation type="submission" date="2019-10" db="EMBL/GenBank/DDBJ databases">
        <title>Conservation and host-specific expression of non-tandemly repeated heterogenous ribosome RNA gene in arbuscular mycorrhizal fungi.</title>
        <authorList>
            <person name="Maeda T."/>
            <person name="Kobayashi Y."/>
            <person name="Nakagawa T."/>
            <person name="Ezawa T."/>
            <person name="Yamaguchi K."/>
            <person name="Bino T."/>
            <person name="Nishimoto Y."/>
            <person name="Shigenobu S."/>
            <person name="Kawaguchi M."/>
        </authorList>
    </citation>
    <scope>NUCLEOTIDE SEQUENCE</scope>
    <source>
        <strain evidence="1">HR1</strain>
    </source>
</reference>
<name>A0A8H3QBU2_9GLOM</name>
<evidence type="ECO:0000313" key="1">
    <source>
        <dbReference type="EMBL" id="GES73476.1"/>
    </source>
</evidence>
<dbReference type="Proteomes" id="UP000615446">
    <property type="component" value="Unassembled WGS sequence"/>
</dbReference>
<organism evidence="1 2">
    <name type="scientific">Rhizophagus clarus</name>
    <dbReference type="NCBI Taxonomy" id="94130"/>
    <lineage>
        <taxon>Eukaryota</taxon>
        <taxon>Fungi</taxon>
        <taxon>Fungi incertae sedis</taxon>
        <taxon>Mucoromycota</taxon>
        <taxon>Glomeromycotina</taxon>
        <taxon>Glomeromycetes</taxon>
        <taxon>Glomerales</taxon>
        <taxon>Glomeraceae</taxon>
        <taxon>Rhizophagus</taxon>
    </lineage>
</organism>
<evidence type="ECO:0000313" key="2">
    <source>
        <dbReference type="Proteomes" id="UP000615446"/>
    </source>
</evidence>
<dbReference type="OrthoDB" id="10300306at2759"/>